<dbReference type="EMBL" id="JASCIQ010000066">
    <property type="protein sequence ID" value="MDI3409288.1"/>
    <property type="molecule type" value="Genomic_DNA"/>
</dbReference>
<reference evidence="1 2" key="1">
    <citation type="submission" date="2023-05" db="EMBL/GenBank/DDBJ databases">
        <title>Draft genome sequence of Streptomyces sp. B-S-A6 isolated from a cave soil in Thailand.</title>
        <authorList>
            <person name="Chamroensaksri N."/>
            <person name="Muangham S."/>
        </authorList>
    </citation>
    <scope>NUCLEOTIDE SEQUENCE [LARGE SCALE GENOMIC DNA]</scope>
    <source>
        <strain evidence="1 2">B-S-A6</strain>
    </source>
</reference>
<name>A0ABT6SM85_9ACTN</name>
<dbReference type="RefSeq" id="WP_282547158.1">
    <property type="nucleotide sequence ID" value="NZ_JASCIQ010000066.1"/>
</dbReference>
<gene>
    <name evidence="1" type="ORF">QIS96_36395</name>
</gene>
<proteinExistence type="predicted"/>
<comment type="caution">
    <text evidence="1">The sequence shown here is derived from an EMBL/GenBank/DDBJ whole genome shotgun (WGS) entry which is preliminary data.</text>
</comment>
<accession>A0ABT6SM85</accession>
<sequence>MSLTLTLPTVDDLTDMCGPLRTVLADSGPVDIAPEHNEVYSFEVLGGETLRESVINGAAGPALIIRLVEYTDPVTHTTRYGVEKWSVVGYRTVDHTVRLVSEAEYERQVRAEFAAPSLPVGRERITGMTTFYDTADVF</sequence>
<protein>
    <submittedName>
        <fullName evidence="1">Uncharacterized protein</fullName>
    </submittedName>
</protein>
<keyword evidence="2" id="KW-1185">Reference proteome</keyword>
<organism evidence="1 2">
    <name type="scientific">Streptomyces cavernicola</name>
    <dbReference type="NCBI Taxonomy" id="3043613"/>
    <lineage>
        <taxon>Bacteria</taxon>
        <taxon>Bacillati</taxon>
        <taxon>Actinomycetota</taxon>
        <taxon>Actinomycetes</taxon>
        <taxon>Kitasatosporales</taxon>
        <taxon>Streptomycetaceae</taxon>
        <taxon>Streptomyces</taxon>
    </lineage>
</organism>
<evidence type="ECO:0000313" key="1">
    <source>
        <dbReference type="EMBL" id="MDI3409288.1"/>
    </source>
</evidence>
<dbReference type="Proteomes" id="UP001223978">
    <property type="component" value="Unassembled WGS sequence"/>
</dbReference>
<evidence type="ECO:0000313" key="2">
    <source>
        <dbReference type="Proteomes" id="UP001223978"/>
    </source>
</evidence>